<dbReference type="PANTHER" id="PTHR11808">
    <property type="entry name" value="TRANS-SULFURATION ENZYME FAMILY MEMBER"/>
    <property type="match status" value="1"/>
</dbReference>
<dbReference type="FunFam" id="3.90.1150.10:FF:000033">
    <property type="entry name" value="Cystathionine gamma-synthase"/>
    <property type="match status" value="1"/>
</dbReference>
<name>E1QQ63_VULDI</name>
<dbReference type="KEGG" id="vdi:Vdis_1046"/>
<comment type="cofactor">
    <cofactor evidence="1">
        <name>pyridoxal 5'-phosphate</name>
        <dbReference type="ChEBI" id="CHEBI:597326"/>
    </cofactor>
</comment>
<evidence type="ECO:0000313" key="5">
    <source>
        <dbReference type="Proteomes" id="UP000006681"/>
    </source>
</evidence>
<proteinExistence type="inferred from homology"/>
<dbReference type="InterPro" id="IPR054542">
    <property type="entry name" value="Cys_met_metab_PP"/>
</dbReference>
<evidence type="ECO:0000256" key="1">
    <source>
        <dbReference type="ARBA" id="ARBA00001933"/>
    </source>
</evidence>
<dbReference type="FunFam" id="3.40.640.10:FF:000046">
    <property type="entry name" value="Cystathionine gamma-lyase"/>
    <property type="match status" value="1"/>
</dbReference>
<keyword evidence="4" id="KW-0456">Lyase</keyword>
<dbReference type="CDD" id="cd00614">
    <property type="entry name" value="CGS_like"/>
    <property type="match status" value="1"/>
</dbReference>
<organism evidence="4 5">
    <name type="scientific">Vulcanisaeta distributa (strain DSM 14429 / JCM 11212 / NBRC 100878 / IC-017)</name>
    <dbReference type="NCBI Taxonomy" id="572478"/>
    <lineage>
        <taxon>Archaea</taxon>
        <taxon>Thermoproteota</taxon>
        <taxon>Thermoprotei</taxon>
        <taxon>Thermoproteales</taxon>
        <taxon>Thermoproteaceae</taxon>
        <taxon>Vulcanisaeta</taxon>
    </lineage>
</organism>
<dbReference type="HOGENOM" id="CLU_018986_2_0_2"/>
<dbReference type="Pfam" id="PF01053">
    <property type="entry name" value="Cys_Met_Meta_PP"/>
    <property type="match status" value="1"/>
</dbReference>
<dbReference type="PIRSF" id="PIRSF001434">
    <property type="entry name" value="CGS"/>
    <property type="match status" value="1"/>
</dbReference>
<protein>
    <submittedName>
        <fullName evidence="4">Cystathionine gamma-lyase</fullName>
        <ecNumber evidence="4">4.4.1.1</ecNumber>
    </submittedName>
</protein>
<gene>
    <name evidence="4" type="ordered locus">Vdis_1046</name>
</gene>
<dbReference type="InterPro" id="IPR015422">
    <property type="entry name" value="PyrdxlP-dep_Trfase_small"/>
</dbReference>
<accession>E1QQ63</accession>
<dbReference type="InterPro" id="IPR000277">
    <property type="entry name" value="Cys/Met-Metab_PyrdxlP-dep_enz"/>
</dbReference>
<dbReference type="GO" id="GO:0019343">
    <property type="term" value="P:cysteine biosynthetic process via cystathionine"/>
    <property type="evidence" value="ECO:0007669"/>
    <property type="project" value="TreeGrafter"/>
</dbReference>
<dbReference type="GO" id="GO:0030170">
    <property type="term" value="F:pyridoxal phosphate binding"/>
    <property type="evidence" value="ECO:0007669"/>
    <property type="project" value="InterPro"/>
</dbReference>
<dbReference type="GO" id="GO:0009086">
    <property type="term" value="P:methionine biosynthetic process"/>
    <property type="evidence" value="ECO:0007669"/>
    <property type="project" value="UniProtKB-ARBA"/>
</dbReference>
<dbReference type="GO" id="GO:0004123">
    <property type="term" value="F:cystathionine gamma-lyase activity"/>
    <property type="evidence" value="ECO:0007669"/>
    <property type="project" value="TreeGrafter"/>
</dbReference>
<dbReference type="PANTHER" id="PTHR11808:SF15">
    <property type="entry name" value="CYSTATHIONINE GAMMA-LYASE"/>
    <property type="match status" value="1"/>
</dbReference>
<dbReference type="GO" id="GO:0005737">
    <property type="term" value="C:cytoplasm"/>
    <property type="evidence" value="ECO:0007669"/>
    <property type="project" value="TreeGrafter"/>
</dbReference>
<evidence type="ECO:0000256" key="3">
    <source>
        <dbReference type="ARBA" id="ARBA00022898"/>
    </source>
</evidence>
<dbReference type="GO" id="GO:0019346">
    <property type="term" value="P:transsulfuration"/>
    <property type="evidence" value="ECO:0007669"/>
    <property type="project" value="InterPro"/>
</dbReference>
<dbReference type="eggNOG" id="arCOG00060">
    <property type="taxonomic scope" value="Archaea"/>
</dbReference>
<reference evidence="5" key="2">
    <citation type="journal article" date="2010" name="Stand. Genomic Sci.">
        <title>Complete genome sequence of Vulcanisaeta distributa type strain (IC-017T).</title>
        <authorList>
            <person name="Mavromatis K."/>
            <person name="Sikorski J."/>
            <person name="Pabst E."/>
            <person name="Teshima H."/>
            <person name="Lapidus A."/>
            <person name="Lucas S."/>
            <person name="Nolan M."/>
            <person name="Glavina Del Rio T."/>
            <person name="Cheng J."/>
            <person name="Bruce D."/>
            <person name="Goodwin L."/>
            <person name="Pitluck S."/>
            <person name="Liolios K."/>
            <person name="Ivanova N."/>
            <person name="Mikhailova N."/>
            <person name="Pati A."/>
            <person name="Chen A."/>
            <person name="Palaniappan K."/>
            <person name="Land M."/>
            <person name="Hauser L."/>
            <person name="Chang Y."/>
            <person name="Jeffries C."/>
            <person name="Rohde M."/>
            <person name="Spring S."/>
            <person name="Goker M."/>
            <person name="Wirth R."/>
            <person name="Woyke T."/>
            <person name="Bristow J."/>
            <person name="Eisen J."/>
            <person name="Markowitz V."/>
            <person name="Hugenholtz P."/>
            <person name="Klenk H."/>
            <person name="Kyrpides N."/>
        </authorList>
    </citation>
    <scope>NUCLEOTIDE SEQUENCE [LARGE SCALE GENOMIC DNA]</scope>
    <source>
        <strain evidence="5">DSM 14429 / JCM 11212 / NBRC 100878 / IC-017</strain>
    </source>
</reference>
<evidence type="ECO:0000313" key="4">
    <source>
        <dbReference type="EMBL" id="ADN50435.1"/>
    </source>
</evidence>
<dbReference type="InterPro" id="IPR015421">
    <property type="entry name" value="PyrdxlP-dep_Trfase_major"/>
</dbReference>
<sequence>MIRYAILNTSVKIVSFVGKGTKSVRGGVRHVDDNMGSIIEPIYQTSLFDYREPERRPSLHGVVPLKYSREDNPTVHAVESKVAELEHGVDALGTSSGMAAITTLMMALLSRDSTVLMPLDVYGSTLVLMERLSKFGIKTVITDPGTNNVINSLKSGINVVFIESVSNPLLRVYDIPKIVKAAHEVNAVVVVDNTLATPMGITPISHGADFVIHSATKYLSGHNDVVAGFIVGSDDRIKGVWEWRRFLGTIMEPFTAFLVDRGLKTLHIRMRTHEENAKAVAEFLMDHPKVERVYYPCLDNHETYEVAKKLLSNCGGMVSFEVKGGLKEAMAVYKHVKMIIPSVSFGGAESIITHPASTTHVHWSPEDRARAGIKDNLLRLSVGLEDPEDIINDLNQALNYA</sequence>
<dbReference type="Gene3D" id="3.90.1150.10">
    <property type="entry name" value="Aspartate Aminotransferase, domain 1"/>
    <property type="match status" value="1"/>
</dbReference>
<dbReference type="InterPro" id="IPR015424">
    <property type="entry name" value="PyrdxlP-dep_Trfase"/>
</dbReference>
<dbReference type="Gene3D" id="3.40.640.10">
    <property type="entry name" value="Type I PLP-dependent aspartate aminotransferase-like (Major domain)"/>
    <property type="match status" value="1"/>
</dbReference>
<dbReference type="EMBL" id="CP002100">
    <property type="protein sequence ID" value="ADN50435.1"/>
    <property type="molecule type" value="Genomic_DNA"/>
</dbReference>
<keyword evidence="5" id="KW-1185">Reference proteome</keyword>
<dbReference type="EC" id="4.4.1.1" evidence="4"/>
<comment type="similarity">
    <text evidence="2">Belongs to the trans-sulfuration enzymes family.</text>
</comment>
<evidence type="ECO:0000256" key="2">
    <source>
        <dbReference type="ARBA" id="ARBA00009077"/>
    </source>
</evidence>
<dbReference type="Proteomes" id="UP000006681">
    <property type="component" value="Chromosome"/>
</dbReference>
<dbReference type="SUPFAM" id="SSF53383">
    <property type="entry name" value="PLP-dependent transferases"/>
    <property type="match status" value="1"/>
</dbReference>
<dbReference type="AlphaFoldDB" id="E1QQ63"/>
<keyword evidence="3" id="KW-0663">Pyridoxal phosphate</keyword>
<dbReference type="PROSITE" id="PS00868">
    <property type="entry name" value="CYS_MET_METAB_PP"/>
    <property type="match status" value="1"/>
</dbReference>
<reference evidence="4 5" key="1">
    <citation type="journal article" date="2010" name="Stand. Genomic Sci.">
        <title>Complete genome sequence of Vulcanisaeta distributa type strain (IC-017).</title>
        <authorList>
            <person name="Mavromatis K."/>
            <person name="Sikorski J."/>
            <person name="Pabst E."/>
            <person name="Teshima H."/>
            <person name="Lapidus A."/>
            <person name="Lucas S."/>
            <person name="Nolan M."/>
            <person name="Glavina Del Rio T."/>
            <person name="Cheng J.F."/>
            <person name="Bruce D."/>
            <person name="Goodwin L."/>
            <person name="Pitluck S."/>
            <person name="Liolios K."/>
            <person name="Ivanova N."/>
            <person name="Mikhailova N."/>
            <person name="Pati A."/>
            <person name="Chen A."/>
            <person name="Palaniappan K."/>
            <person name="Land M."/>
            <person name="Hauser L."/>
            <person name="Chang Y.J."/>
            <person name="Jeffries C.D."/>
            <person name="Rohde M."/>
            <person name="Spring S."/>
            <person name="Goker M."/>
            <person name="Wirth R."/>
            <person name="Woyke T."/>
            <person name="Bristow J."/>
            <person name="Eisen J.A."/>
            <person name="Markowitz V."/>
            <person name="Hugenholtz P."/>
            <person name="Klenk H.P."/>
            <person name="Kyrpides N.C."/>
        </authorList>
    </citation>
    <scope>NUCLEOTIDE SEQUENCE [LARGE SCALE GENOMIC DNA]</scope>
    <source>
        <strain evidence="5">DSM 14429 / JCM 11212 / NBRC 100878 / IC-017</strain>
    </source>
</reference>
<dbReference type="STRING" id="572478.Vdis_1046"/>